<feature type="binding site" evidence="12">
    <location>
        <position position="75"/>
    </location>
    <ligand>
        <name>Na(+)</name>
        <dbReference type="ChEBI" id="CHEBI:29101"/>
        <note>structural</note>
    </ligand>
</feature>
<dbReference type="HAMAP" id="MF_00454">
    <property type="entry name" value="FluC"/>
    <property type="match status" value="1"/>
</dbReference>
<keyword evidence="8 12" id="KW-0472">Membrane</keyword>
<dbReference type="Pfam" id="PF02537">
    <property type="entry name" value="CRCB"/>
    <property type="match status" value="1"/>
</dbReference>
<gene>
    <name evidence="12 13" type="primary">crcB</name>
    <name evidence="12" type="synonym">fluC</name>
    <name evidence="13" type="ORF">HGT73_11125</name>
</gene>
<evidence type="ECO:0000313" key="13">
    <source>
        <dbReference type="EMBL" id="MBT0727916.1"/>
    </source>
</evidence>
<comment type="caution">
    <text evidence="13">The sequence shown here is derived from an EMBL/GenBank/DDBJ whole genome shotgun (WGS) entry which is preliminary data.</text>
</comment>
<evidence type="ECO:0000256" key="1">
    <source>
        <dbReference type="ARBA" id="ARBA00004651"/>
    </source>
</evidence>
<evidence type="ECO:0000256" key="2">
    <source>
        <dbReference type="ARBA" id="ARBA00022475"/>
    </source>
</evidence>
<keyword evidence="7 12" id="KW-0406">Ion transport</keyword>
<evidence type="ECO:0000256" key="5">
    <source>
        <dbReference type="ARBA" id="ARBA00022989"/>
    </source>
</evidence>
<dbReference type="RefSeq" id="WP_214214929.1">
    <property type="nucleotide sequence ID" value="NZ_JABBFO010000010.1"/>
</dbReference>
<evidence type="ECO:0000256" key="8">
    <source>
        <dbReference type="ARBA" id="ARBA00023136"/>
    </source>
</evidence>
<feature type="transmembrane region" description="Helical" evidence="12">
    <location>
        <begin position="38"/>
        <end position="56"/>
    </location>
</feature>
<evidence type="ECO:0000256" key="7">
    <source>
        <dbReference type="ARBA" id="ARBA00023065"/>
    </source>
</evidence>
<keyword evidence="4 12" id="KW-0812">Transmembrane</keyword>
<dbReference type="NCBIfam" id="NF010792">
    <property type="entry name" value="PRK14196.1"/>
    <property type="match status" value="1"/>
</dbReference>
<evidence type="ECO:0000313" key="14">
    <source>
        <dbReference type="Proteomes" id="UP000786875"/>
    </source>
</evidence>
<reference evidence="13 14" key="1">
    <citation type="submission" date="2020-04" db="EMBL/GenBank/DDBJ databases">
        <title>Genome sequencing of Rosenbergiella species.</title>
        <authorList>
            <person name="Alvarez-Perez S."/>
            <person name="Lievens B."/>
        </authorList>
    </citation>
    <scope>NUCLEOTIDE SEQUENCE [LARGE SCALE GENOMIC DNA]</scope>
    <source>
        <strain evidence="13 14">CdVSA20.1</strain>
    </source>
</reference>
<name>A0ABS5T6E8_9GAMM</name>
<dbReference type="NCBIfam" id="TIGR00494">
    <property type="entry name" value="crcB"/>
    <property type="match status" value="1"/>
</dbReference>
<feature type="transmembrane region" description="Helical" evidence="12">
    <location>
        <begin position="63"/>
        <end position="84"/>
    </location>
</feature>
<proteinExistence type="inferred from homology"/>
<keyword evidence="2 12" id="KW-1003">Cell membrane</keyword>
<evidence type="ECO:0000256" key="9">
    <source>
        <dbReference type="ARBA" id="ARBA00023303"/>
    </source>
</evidence>
<keyword evidence="14" id="KW-1185">Reference proteome</keyword>
<organism evidence="13 14">
    <name type="scientific">Rosenbergiella australiborealis</name>
    <dbReference type="NCBI Taxonomy" id="1544696"/>
    <lineage>
        <taxon>Bacteria</taxon>
        <taxon>Pseudomonadati</taxon>
        <taxon>Pseudomonadota</taxon>
        <taxon>Gammaproteobacteria</taxon>
        <taxon>Enterobacterales</taxon>
        <taxon>Erwiniaceae</taxon>
        <taxon>Rosenbergiella</taxon>
    </lineage>
</organism>
<keyword evidence="3" id="KW-0997">Cell inner membrane</keyword>
<evidence type="ECO:0000256" key="4">
    <source>
        <dbReference type="ARBA" id="ARBA00022692"/>
    </source>
</evidence>
<keyword evidence="12" id="KW-0479">Metal-binding</keyword>
<protein>
    <recommendedName>
        <fullName evidence="12">Fluoride-specific ion channel FluC</fullName>
    </recommendedName>
</protein>
<keyword evidence="6 12" id="KW-0915">Sodium</keyword>
<keyword evidence="5 12" id="KW-1133">Transmembrane helix</keyword>
<comment type="activity regulation">
    <text evidence="12">Na(+) is not transported, but it plays an essential structural role and its presence is essential for fluoride channel function.</text>
</comment>
<dbReference type="InterPro" id="IPR003691">
    <property type="entry name" value="FluC"/>
</dbReference>
<evidence type="ECO:0000256" key="6">
    <source>
        <dbReference type="ARBA" id="ARBA00023053"/>
    </source>
</evidence>
<evidence type="ECO:0000256" key="12">
    <source>
        <dbReference type="HAMAP-Rule" id="MF_00454"/>
    </source>
</evidence>
<feature type="transmembrane region" description="Helical" evidence="12">
    <location>
        <begin position="5"/>
        <end position="26"/>
    </location>
</feature>
<dbReference type="Proteomes" id="UP000786875">
    <property type="component" value="Unassembled WGS sequence"/>
</dbReference>
<dbReference type="PANTHER" id="PTHR28259">
    <property type="entry name" value="FLUORIDE EXPORT PROTEIN 1-RELATED"/>
    <property type="match status" value="1"/>
</dbReference>
<dbReference type="EMBL" id="JABBFO010000010">
    <property type="protein sequence ID" value="MBT0727916.1"/>
    <property type="molecule type" value="Genomic_DNA"/>
</dbReference>
<evidence type="ECO:0000256" key="3">
    <source>
        <dbReference type="ARBA" id="ARBA00022519"/>
    </source>
</evidence>
<evidence type="ECO:0000256" key="10">
    <source>
        <dbReference type="ARBA" id="ARBA00035120"/>
    </source>
</evidence>
<dbReference type="PROSITE" id="PS51257">
    <property type="entry name" value="PROKAR_LIPOPROTEIN"/>
    <property type="match status" value="1"/>
</dbReference>
<comment type="similarity">
    <text evidence="10 12">Belongs to the fluoride channel Fluc/FEX (TC 1.A.43) family.</text>
</comment>
<comment type="function">
    <text evidence="12">Fluoride-specific ion channel. Important for reducing fluoride concentration in the cell, thus reducing its toxicity.</text>
</comment>
<sequence>MFKSLLAVIIGGALGCIIRWLLALRLNSLFPTLPPGTLLVNLIGGFIIGGAAAYFLRQPQLDPFWKVFITTGLCGGMTTFSTFSLEVFSQLQGGNYLWALGSIFVHIIGSLLMTALGFVIVSAIV</sequence>
<dbReference type="PANTHER" id="PTHR28259:SF1">
    <property type="entry name" value="FLUORIDE EXPORT PROTEIN 1-RELATED"/>
    <property type="match status" value="1"/>
</dbReference>
<accession>A0ABS5T6E8</accession>
<feature type="binding site" evidence="12">
    <location>
        <position position="78"/>
    </location>
    <ligand>
        <name>Na(+)</name>
        <dbReference type="ChEBI" id="CHEBI:29101"/>
        <note>structural</note>
    </ligand>
</feature>
<evidence type="ECO:0000256" key="11">
    <source>
        <dbReference type="ARBA" id="ARBA00035585"/>
    </source>
</evidence>
<keyword evidence="9 12" id="KW-0407">Ion channel</keyword>
<keyword evidence="12" id="KW-0813">Transport</keyword>
<feature type="transmembrane region" description="Helical" evidence="12">
    <location>
        <begin position="96"/>
        <end position="124"/>
    </location>
</feature>
<comment type="catalytic activity">
    <reaction evidence="11">
        <text>fluoride(in) = fluoride(out)</text>
        <dbReference type="Rhea" id="RHEA:76159"/>
        <dbReference type="ChEBI" id="CHEBI:17051"/>
    </reaction>
    <physiologicalReaction direction="left-to-right" evidence="11">
        <dbReference type="Rhea" id="RHEA:76160"/>
    </physiologicalReaction>
</comment>
<comment type="subcellular location">
    <subcellularLocation>
        <location evidence="1 12">Cell membrane</location>
        <topology evidence="1 12">Multi-pass membrane protein</topology>
    </subcellularLocation>
</comment>